<accession>A0ABU5HIJ4</accession>
<proteinExistence type="predicted"/>
<evidence type="ECO:0000313" key="3">
    <source>
        <dbReference type="Proteomes" id="UP001291309"/>
    </source>
</evidence>
<keyword evidence="3" id="KW-1185">Reference proteome</keyword>
<feature type="domain" description="Sucrose hydrolase-like C-terminal" evidence="1">
    <location>
        <begin position="5"/>
        <end position="33"/>
    </location>
</feature>
<dbReference type="RefSeq" id="WP_321551993.1">
    <property type="nucleotide sequence ID" value="NZ_JAXIVS010000032.1"/>
</dbReference>
<dbReference type="InterPro" id="IPR054049">
    <property type="entry name" value="SupH-like_C"/>
</dbReference>
<dbReference type="Proteomes" id="UP001291309">
    <property type="component" value="Unassembled WGS sequence"/>
</dbReference>
<dbReference type="Pfam" id="PF22157">
    <property type="entry name" value="SupH-like_C"/>
    <property type="match status" value="1"/>
</dbReference>
<sequence>MLRGNVLSTEHSFPQEDGVHRLSLEGYGYRWFRVGEQDDARR</sequence>
<dbReference type="EMBL" id="JAXIVS010000032">
    <property type="protein sequence ID" value="MDY7233282.1"/>
    <property type="molecule type" value="Genomic_DNA"/>
</dbReference>
<name>A0ABU5HIJ4_9BACT</name>
<organism evidence="2 3">
    <name type="scientific">Hyalangium rubrum</name>
    <dbReference type="NCBI Taxonomy" id="3103134"/>
    <lineage>
        <taxon>Bacteria</taxon>
        <taxon>Pseudomonadati</taxon>
        <taxon>Myxococcota</taxon>
        <taxon>Myxococcia</taxon>
        <taxon>Myxococcales</taxon>
        <taxon>Cystobacterineae</taxon>
        <taxon>Archangiaceae</taxon>
        <taxon>Hyalangium</taxon>
    </lineage>
</organism>
<gene>
    <name evidence="2" type="ORF">SYV04_43245</name>
</gene>
<evidence type="ECO:0000313" key="2">
    <source>
        <dbReference type="EMBL" id="MDY7233282.1"/>
    </source>
</evidence>
<evidence type="ECO:0000259" key="1">
    <source>
        <dbReference type="Pfam" id="PF22157"/>
    </source>
</evidence>
<reference evidence="2 3" key="1">
    <citation type="submission" date="2023-12" db="EMBL/GenBank/DDBJ databases">
        <title>the genome sequence of Hyalangium sp. s54d21.</title>
        <authorList>
            <person name="Zhang X."/>
        </authorList>
    </citation>
    <scope>NUCLEOTIDE SEQUENCE [LARGE SCALE GENOMIC DNA]</scope>
    <source>
        <strain evidence="3">s54d21</strain>
    </source>
</reference>
<comment type="caution">
    <text evidence="2">The sequence shown here is derived from an EMBL/GenBank/DDBJ whole genome shotgun (WGS) entry which is preliminary data.</text>
</comment>
<protein>
    <recommendedName>
        <fullName evidence="1">Sucrose hydrolase-like C-terminal domain-containing protein</fullName>
    </recommendedName>
</protein>